<dbReference type="InterPro" id="IPR036390">
    <property type="entry name" value="WH_DNA-bd_sf"/>
</dbReference>
<reference evidence="5 6" key="1">
    <citation type="submission" date="2023-07" db="EMBL/GenBank/DDBJ databases">
        <title>Novel species in genus Planococcus.</title>
        <authorList>
            <person name="Ning S."/>
        </authorList>
    </citation>
    <scope>NUCLEOTIDE SEQUENCE [LARGE SCALE GENOMIC DNA]</scope>
    <source>
        <strain evidence="5 6">N017</strain>
    </source>
</reference>
<organism evidence="5 6">
    <name type="scientific">Planococcus shenhongbingii</name>
    <dbReference type="NCBI Taxonomy" id="3058398"/>
    <lineage>
        <taxon>Bacteria</taxon>
        <taxon>Bacillati</taxon>
        <taxon>Bacillota</taxon>
        <taxon>Bacilli</taxon>
        <taxon>Bacillales</taxon>
        <taxon>Caryophanaceae</taxon>
        <taxon>Planococcus</taxon>
    </lineage>
</organism>
<dbReference type="InterPro" id="IPR011711">
    <property type="entry name" value="GntR_C"/>
</dbReference>
<keyword evidence="6" id="KW-1185">Reference proteome</keyword>
<keyword evidence="3" id="KW-0804">Transcription</keyword>
<dbReference type="PANTHER" id="PTHR43537:SF44">
    <property type="entry name" value="GNTR FAMILY REGULATORY PROTEIN"/>
    <property type="match status" value="1"/>
</dbReference>
<dbReference type="SMART" id="SM00895">
    <property type="entry name" value="FCD"/>
    <property type="match status" value="1"/>
</dbReference>
<dbReference type="SUPFAM" id="SSF48008">
    <property type="entry name" value="GntR ligand-binding domain-like"/>
    <property type="match status" value="1"/>
</dbReference>
<dbReference type="Pfam" id="PF00392">
    <property type="entry name" value="GntR"/>
    <property type="match status" value="1"/>
</dbReference>
<accession>A0ABT8NGZ2</accession>
<dbReference type="InterPro" id="IPR036388">
    <property type="entry name" value="WH-like_DNA-bd_sf"/>
</dbReference>
<dbReference type="EMBL" id="JAUJWU010000005">
    <property type="protein sequence ID" value="MDN7247166.1"/>
    <property type="molecule type" value="Genomic_DNA"/>
</dbReference>
<dbReference type="Proteomes" id="UP001172142">
    <property type="component" value="Unassembled WGS sequence"/>
</dbReference>
<dbReference type="SMART" id="SM00345">
    <property type="entry name" value="HTH_GNTR"/>
    <property type="match status" value="1"/>
</dbReference>
<keyword evidence="1" id="KW-0805">Transcription regulation</keyword>
<dbReference type="Gene3D" id="1.20.120.530">
    <property type="entry name" value="GntR ligand-binding domain-like"/>
    <property type="match status" value="1"/>
</dbReference>
<evidence type="ECO:0000256" key="1">
    <source>
        <dbReference type="ARBA" id="ARBA00023015"/>
    </source>
</evidence>
<dbReference type="PANTHER" id="PTHR43537">
    <property type="entry name" value="TRANSCRIPTIONAL REGULATOR, GNTR FAMILY"/>
    <property type="match status" value="1"/>
</dbReference>
<comment type="caution">
    <text evidence="5">The sequence shown here is derived from an EMBL/GenBank/DDBJ whole genome shotgun (WGS) entry which is preliminary data.</text>
</comment>
<sequence length="244" mass="28268">MFTQSRSEQLVEDYGRKIVKGEIVPGEKLPKVEDISEAFGVSRTVVREALKGLSSRKLIKSYQKVGTTVLPPSEWQWWDIDVLTWSCELEESGEFLKHMTEVRLGIEPTAAAIAAARGTEEDFQYIYSCYQKLEEAFGDEKIWAEADYDFHKSIMMAAHNPLMSNIVQLLRKALMNSREKTVTAIQDTQENEYTSPKEEVLKRHWEVYEAIRDRDGMKAHQKMEGLILRVNQLLHHIYKDKRLS</sequence>
<dbReference type="RefSeq" id="WP_301857461.1">
    <property type="nucleotide sequence ID" value="NZ_JAUJWU010000005.1"/>
</dbReference>
<protein>
    <submittedName>
        <fullName evidence="5">FadR/GntR family transcriptional regulator</fullName>
    </submittedName>
</protein>
<evidence type="ECO:0000313" key="5">
    <source>
        <dbReference type="EMBL" id="MDN7247166.1"/>
    </source>
</evidence>
<name>A0ABT8NGZ2_9BACL</name>
<dbReference type="Gene3D" id="1.10.10.10">
    <property type="entry name" value="Winged helix-like DNA-binding domain superfamily/Winged helix DNA-binding domain"/>
    <property type="match status" value="1"/>
</dbReference>
<evidence type="ECO:0000259" key="4">
    <source>
        <dbReference type="PROSITE" id="PS50949"/>
    </source>
</evidence>
<evidence type="ECO:0000313" key="6">
    <source>
        <dbReference type="Proteomes" id="UP001172142"/>
    </source>
</evidence>
<dbReference type="PROSITE" id="PS50949">
    <property type="entry name" value="HTH_GNTR"/>
    <property type="match status" value="1"/>
</dbReference>
<dbReference type="CDD" id="cd07377">
    <property type="entry name" value="WHTH_GntR"/>
    <property type="match status" value="1"/>
</dbReference>
<dbReference type="SUPFAM" id="SSF46785">
    <property type="entry name" value="Winged helix' DNA-binding domain"/>
    <property type="match status" value="1"/>
</dbReference>
<dbReference type="Pfam" id="PF07729">
    <property type="entry name" value="FCD"/>
    <property type="match status" value="1"/>
</dbReference>
<evidence type="ECO:0000256" key="2">
    <source>
        <dbReference type="ARBA" id="ARBA00023125"/>
    </source>
</evidence>
<evidence type="ECO:0000256" key="3">
    <source>
        <dbReference type="ARBA" id="ARBA00023163"/>
    </source>
</evidence>
<proteinExistence type="predicted"/>
<dbReference type="InterPro" id="IPR008920">
    <property type="entry name" value="TF_FadR/GntR_C"/>
</dbReference>
<keyword evidence="2" id="KW-0238">DNA-binding</keyword>
<feature type="domain" description="HTH gntR-type" evidence="4">
    <location>
        <begin position="4"/>
        <end position="72"/>
    </location>
</feature>
<gene>
    <name evidence="5" type="ORF">QWY13_16925</name>
</gene>
<dbReference type="InterPro" id="IPR000524">
    <property type="entry name" value="Tscrpt_reg_HTH_GntR"/>
</dbReference>
<dbReference type="PRINTS" id="PR00035">
    <property type="entry name" value="HTHGNTR"/>
</dbReference>